<comment type="caution">
    <text evidence="2">The sequence shown here is derived from an EMBL/GenBank/DDBJ whole genome shotgun (WGS) entry which is preliminary data.</text>
</comment>
<protein>
    <recommendedName>
        <fullName evidence="4">Glycosyltransferase RgtA/B/C/D-like domain-containing protein</fullName>
    </recommendedName>
</protein>
<name>A0A366HMI1_9BACT</name>
<feature type="transmembrane region" description="Helical" evidence="1">
    <location>
        <begin position="319"/>
        <end position="338"/>
    </location>
</feature>
<keyword evidence="1" id="KW-0472">Membrane</keyword>
<evidence type="ECO:0000313" key="2">
    <source>
        <dbReference type="EMBL" id="RBP44358.1"/>
    </source>
</evidence>
<evidence type="ECO:0000313" key="3">
    <source>
        <dbReference type="Proteomes" id="UP000253426"/>
    </source>
</evidence>
<feature type="transmembrane region" description="Helical" evidence="1">
    <location>
        <begin position="122"/>
        <end position="139"/>
    </location>
</feature>
<sequence>MRMARMRSIVSRFLDALGRPCLFPWLVVILIGLSRLPSICHQGELDVDESLMMAQAMRYEHDLMPWRSVDTTTSGPLNSWAFYLMRWVFGAPSYGLVHALAAVATGTAVLITWLTLRVLCHARVAALGGLAACTFVMLGQSPSMTHFTSEMIPLVLLTAAVWMIALGVNFLQVRHWAWPLAALLAGAAPWAKLQAAPLSLALVIGLMGMICWLRPDGQTSGTTLLRASVIAGAFCTVTLFLGSLIALQGTWDDFWNSYIARNLAYANAHTAGTQFSRVLHLWTDASRLSIISLLMAGMVVFAGAWGCHGCPGWRQQTRGHMAMLACMVLYLAAGVYAVTKPPFNFPHYHFLLFLPVILVSTMLLSMWSEHDAESTSPNSFPAGYAWFALTVIAMPFAAIRSSAPGWLAHWRSSVERVPGYQLARRLQILAPHATSLGIWGWAPQVYVHAGLTPASRHAISHYLIDPHPLRERFRRSYLADLKKSRPAVIVDAVTPLALLWDWSGTERIESFPELDEFIRSNYRLVENFPADGSQAPYRIYLLNDSGL</sequence>
<keyword evidence="3" id="KW-1185">Reference proteome</keyword>
<reference evidence="2 3" key="1">
    <citation type="submission" date="2018-06" db="EMBL/GenBank/DDBJ databases">
        <title>Genomic Encyclopedia of Type Strains, Phase IV (KMG-IV): sequencing the most valuable type-strain genomes for metagenomic binning, comparative biology and taxonomic classification.</title>
        <authorList>
            <person name="Goeker M."/>
        </authorList>
    </citation>
    <scope>NUCLEOTIDE SEQUENCE [LARGE SCALE GENOMIC DNA]</scope>
    <source>
        <strain evidence="2 3">DSM 25532</strain>
    </source>
</reference>
<dbReference type="Proteomes" id="UP000253426">
    <property type="component" value="Unassembled WGS sequence"/>
</dbReference>
<evidence type="ECO:0000256" key="1">
    <source>
        <dbReference type="SAM" id="Phobius"/>
    </source>
</evidence>
<gene>
    <name evidence="2" type="ORF">DES53_104177</name>
</gene>
<keyword evidence="1" id="KW-1133">Transmembrane helix</keyword>
<accession>A0A366HMI1</accession>
<dbReference type="EMBL" id="QNRR01000004">
    <property type="protein sequence ID" value="RBP44358.1"/>
    <property type="molecule type" value="Genomic_DNA"/>
</dbReference>
<feature type="transmembrane region" description="Helical" evidence="1">
    <location>
        <begin position="193"/>
        <end position="213"/>
    </location>
</feature>
<dbReference type="AlphaFoldDB" id="A0A366HMI1"/>
<evidence type="ECO:0008006" key="4">
    <source>
        <dbReference type="Google" id="ProtNLM"/>
    </source>
</evidence>
<feature type="transmembrane region" description="Helical" evidence="1">
    <location>
        <begin position="288"/>
        <end position="307"/>
    </location>
</feature>
<keyword evidence="1" id="KW-0812">Transmembrane</keyword>
<proteinExistence type="predicted"/>
<organism evidence="2 3">
    <name type="scientific">Roseimicrobium gellanilyticum</name>
    <dbReference type="NCBI Taxonomy" id="748857"/>
    <lineage>
        <taxon>Bacteria</taxon>
        <taxon>Pseudomonadati</taxon>
        <taxon>Verrucomicrobiota</taxon>
        <taxon>Verrucomicrobiia</taxon>
        <taxon>Verrucomicrobiales</taxon>
        <taxon>Verrucomicrobiaceae</taxon>
        <taxon>Roseimicrobium</taxon>
    </lineage>
</organism>
<feature type="transmembrane region" description="Helical" evidence="1">
    <location>
        <begin position="96"/>
        <end position="116"/>
    </location>
</feature>
<feature type="transmembrane region" description="Helical" evidence="1">
    <location>
        <begin position="380"/>
        <end position="399"/>
    </location>
</feature>
<feature type="transmembrane region" description="Helical" evidence="1">
    <location>
        <begin position="225"/>
        <end position="247"/>
    </location>
</feature>
<feature type="transmembrane region" description="Helical" evidence="1">
    <location>
        <begin position="151"/>
        <end position="173"/>
    </location>
</feature>
<feature type="transmembrane region" description="Helical" evidence="1">
    <location>
        <begin position="350"/>
        <end position="368"/>
    </location>
</feature>